<evidence type="ECO:0000313" key="2">
    <source>
        <dbReference type="Proteomes" id="UP000001542"/>
    </source>
</evidence>
<dbReference type="VEuPathDB" id="TrichDB:TVAG_314810"/>
<proteinExistence type="predicted"/>
<dbReference type="EMBL" id="DS113489">
    <property type="protein sequence ID" value="EAY03951.1"/>
    <property type="molecule type" value="Genomic_DNA"/>
</dbReference>
<gene>
    <name evidence="1" type="ORF">TVAG_314810</name>
</gene>
<dbReference type="VEuPathDB" id="TrichDB:TVAGG3_0046000"/>
<dbReference type="RefSeq" id="XP_001316174.1">
    <property type="nucleotide sequence ID" value="XM_001316139.1"/>
</dbReference>
<dbReference type="OrthoDB" id="10445748at2759"/>
<reference evidence="1" key="2">
    <citation type="journal article" date="2007" name="Science">
        <title>Draft genome sequence of the sexually transmitted pathogen Trichomonas vaginalis.</title>
        <authorList>
            <person name="Carlton J.M."/>
            <person name="Hirt R.P."/>
            <person name="Silva J.C."/>
            <person name="Delcher A.L."/>
            <person name="Schatz M."/>
            <person name="Zhao Q."/>
            <person name="Wortman J.R."/>
            <person name="Bidwell S.L."/>
            <person name="Alsmark U.C.M."/>
            <person name="Besteiro S."/>
            <person name="Sicheritz-Ponten T."/>
            <person name="Noel C.J."/>
            <person name="Dacks J.B."/>
            <person name="Foster P.G."/>
            <person name="Simillion C."/>
            <person name="Van de Peer Y."/>
            <person name="Miranda-Saavedra D."/>
            <person name="Barton G.J."/>
            <person name="Westrop G.D."/>
            <person name="Mueller S."/>
            <person name="Dessi D."/>
            <person name="Fiori P.L."/>
            <person name="Ren Q."/>
            <person name="Paulsen I."/>
            <person name="Zhang H."/>
            <person name="Bastida-Corcuera F.D."/>
            <person name="Simoes-Barbosa A."/>
            <person name="Brown M.T."/>
            <person name="Hayes R.D."/>
            <person name="Mukherjee M."/>
            <person name="Okumura C.Y."/>
            <person name="Schneider R."/>
            <person name="Smith A.J."/>
            <person name="Vanacova S."/>
            <person name="Villalvazo M."/>
            <person name="Haas B.J."/>
            <person name="Pertea M."/>
            <person name="Feldblyum T.V."/>
            <person name="Utterback T.R."/>
            <person name="Shu C.L."/>
            <person name="Osoegawa K."/>
            <person name="de Jong P.J."/>
            <person name="Hrdy I."/>
            <person name="Horvathova L."/>
            <person name="Zubacova Z."/>
            <person name="Dolezal P."/>
            <person name="Malik S.B."/>
            <person name="Logsdon J.M. Jr."/>
            <person name="Henze K."/>
            <person name="Gupta A."/>
            <person name="Wang C.C."/>
            <person name="Dunne R.L."/>
            <person name="Upcroft J.A."/>
            <person name="Upcroft P."/>
            <person name="White O."/>
            <person name="Salzberg S.L."/>
            <person name="Tang P."/>
            <person name="Chiu C.-H."/>
            <person name="Lee Y.-S."/>
            <person name="Embley T.M."/>
            <person name="Coombs G.H."/>
            <person name="Mottram J.C."/>
            <person name="Tachezy J."/>
            <person name="Fraser-Liggett C.M."/>
            <person name="Johnson P.J."/>
        </authorList>
    </citation>
    <scope>NUCLEOTIDE SEQUENCE [LARGE SCALE GENOMIC DNA]</scope>
    <source>
        <strain evidence="1">G3</strain>
    </source>
</reference>
<accession>A2ETS0</accession>
<reference evidence="1" key="1">
    <citation type="submission" date="2006-10" db="EMBL/GenBank/DDBJ databases">
        <authorList>
            <person name="Amadeo P."/>
            <person name="Zhao Q."/>
            <person name="Wortman J."/>
            <person name="Fraser-Liggett C."/>
            <person name="Carlton J."/>
        </authorList>
    </citation>
    <scope>NUCLEOTIDE SEQUENCE</scope>
    <source>
        <strain evidence="1">G3</strain>
    </source>
</reference>
<organism evidence="1 2">
    <name type="scientific">Trichomonas vaginalis (strain ATCC PRA-98 / G3)</name>
    <dbReference type="NCBI Taxonomy" id="412133"/>
    <lineage>
        <taxon>Eukaryota</taxon>
        <taxon>Metamonada</taxon>
        <taxon>Parabasalia</taxon>
        <taxon>Trichomonadida</taxon>
        <taxon>Trichomonadidae</taxon>
        <taxon>Trichomonas</taxon>
    </lineage>
</organism>
<dbReference type="KEGG" id="tva:4761799"/>
<protein>
    <submittedName>
        <fullName evidence="1">Uncharacterized protein</fullName>
    </submittedName>
</protein>
<evidence type="ECO:0000313" key="1">
    <source>
        <dbReference type="EMBL" id="EAY03951.1"/>
    </source>
</evidence>
<keyword evidence="2" id="KW-1185">Reference proteome</keyword>
<dbReference type="Proteomes" id="UP000001542">
    <property type="component" value="Unassembled WGS sequence"/>
</dbReference>
<dbReference type="AlphaFoldDB" id="A2ETS0"/>
<name>A2ETS0_TRIV3</name>
<dbReference type="InParanoid" id="A2ETS0"/>
<sequence>MSFENIPPISDFKVQRGCGAEAKRVALRLKDFNYETSDIWKVLKLKFSSGITHSELKSIAGICSFMLGIKLDRDASRDNRVLIKWFDENWDKIKTIIDKVHLRDEKEQIINHEREIRENSLK</sequence>